<dbReference type="EMBL" id="GEBQ01011403">
    <property type="protein sequence ID" value="JAT28574.1"/>
    <property type="molecule type" value="Transcribed_RNA"/>
</dbReference>
<accession>A0A1B6LY97</accession>
<gene>
    <name evidence="1" type="ORF">g.49247</name>
</gene>
<proteinExistence type="predicted"/>
<name>A0A1B6LY97_9HEMI</name>
<protein>
    <recommendedName>
        <fullName evidence="2">Reverse transcriptase domain-containing protein</fullName>
    </recommendedName>
</protein>
<dbReference type="PANTHER" id="PTHR19446">
    <property type="entry name" value="REVERSE TRANSCRIPTASES"/>
    <property type="match status" value="1"/>
</dbReference>
<evidence type="ECO:0000313" key="1">
    <source>
        <dbReference type="EMBL" id="JAT28574.1"/>
    </source>
</evidence>
<evidence type="ECO:0008006" key="2">
    <source>
        <dbReference type="Google" id="ProtNLM"/>
    </source>
</evidence>
<feature type="non-terminal residue" evidence="1">
    <location>
        <position position="1"/>
    </location>
</feature>
<dbReference type="AlphaFoldDB" id="A0A1B6LY97"/>
<organism evidence="1">
    <name type="scientific">Graphocephala atropunctata</name>
    <dbReference type="NCBI Taxonomy" id="36148"/>
    <lineage>
        <taxon>Eukaryota</taxon>
        <taxon>Metazoa</taxon>
        <taxon>Ecdysozoa</taxon>
        <taxon>Arthropoda</taxon>
        <taxon>Hexapoda</taxon>
        <taxon>Insecta</taxon>
        <taxon>Pterygota</taxon>
        <taxon>Neoptera</taxon>
        <taxon>Paraneoptera</taxon>
        <taxon>Hemiptera</taxon>
        <taxon>Auchenorrhyncha</taxon>
        <taxon>Membracoidea</taxon>
        <taxon>Cicadellidae</taxon>
        <taxon>Cicadellinae</taxon>
        <taxon>Cicadellini</taxon>
        <taxon>Graphocephala</taxon>
    </lineage>
</organism>
<sequence>EYLFSPVSCEEVSLVMKSLKNSHSRDVYGMSSMIVKEVAHLIVEPLTFCINRCIMEGIFPSCLKFARIVPIYKKGKSDEPSSFRPISCIPILAKVLEKILKIQRGSDRGVVTVTIEICSAVWRLIF</sequence>
<reference evidence="1" key="1">
    <citation type="submission" date="2015-11" db="EMBL/GenBank/DDBJ databases">
        <title>De novo transcriptome assembly of four potential Pierce s Disease insect vectors from Arizona vineyards.</title>
        <authorList>
            <person name="Tassone E.E."/>
        </authorList>
    </citation>
    <scope>NUCLEOTIDE SEQUENCE</scope>
</reference>